<evidence type="ECO:0000256" key="5">
    <source>
        <dbReference type="ARBA" id="ARBA00023274"/>
    </source>
</evidence>
<protein>
    <recommendedName>
        <fullName evidence="6">Large ribosomal subunit protein bL21m</fullName>
    </recommendedName>
</protein>
<dbReference type="Proteomes" id="UP001230188">
    <property type="component" value="Unassembled WGS sequence"/>
</dbReference>
<dbReference type="HAMAP" id="MF_01363">
    <property type="entry name" value="Ribosomal_bL21"/>
    <property type="match status" value="1"/>
</dbReference>
<dbReference type="NCBIfam" id="TIGR00061">
    <property type="entry name" value="L21"/>
    <property type="match status" value="1"/>
</dbReference>
<keyword evidence="4" id="KW-0689">Ribosomal protein</keyword>
<sequence>MWRAFGLGRVAAPLRRGVGAHLSSLIHQVRPGQTLVVHSELAEESRKPGAFAIIKFGGTQHKVTMGDTIVAEKMNVELGQELVLDEVLLLGTVHETVIGRPLVRDARVVVAVDEMTLDKKVIVFKKRKRKHSRRRRGFRRHITLLRVVDIQSDSLKLNHLPPPAAPKYYLPQQQQQEAESKEKTDEGGAPPF</sequence>
<dbReference type="AlphaFoldDB" id="A0AAD7XJ07"/>
<evidence type="ECO:0000313" key="9">
    <source>
        <dbReference type="Proteomes" id="UP001230188"/>
    </source>
</evidence>
<keyword evidence="9" id="KW-1185">Reference proteome</keyword>
<dbReference type="EMBL" id="JAQMWT010000344">
    <property type="protein sequence ID" value="KAJ8603712.1"/>
    <property type="molecule type" value="Genomic_DNA"/>
</dbReference>
<keyword evidence="2" id="KW-0699">rRNA-binding</keyword>
<feature type="region of interest" description="Disordered" evidence="7">
    <location>
        <begin position="161"/>
        <end position="192"/>
    </location>
</feature>
<comment type="similarity">
    <text evidence="1">Belongs to the bacterial ribosomal protein bL21 family.</text>
</comment>
<comment type="caution">
    <text evidence="8">The sequence shown here is derived from an EMBL/GenBank/DDBJ whole genome shotgun (WGS) entry which is preliminary data.</text>
</comment>
<gene>
    <name evidence="8" type="ORF">CTAYLR_000199</name>
</gene>
<keyword evidence="5" id="KW-0687">Ribonucleoprotein</keyword>
<feature type="compositionally biased region" description="Low complexity" evidence="7">
    <location>
        <begin position="166"/>
        <end position="176"/>
    </location>
</feature>
<organism evidence="8 9">
    <name type="scientific">Chrysophaeum taylorii</name>
    <dbReference type="NCBI Taxonomy" id="2483200"/>
    <lineage>
        <taxon>Eukaryota</taxon>
        <taxon>Sar</taxon>
        <taxon>Stramenopiles</taxon>
        <taxon>Ochrophyta</taxon>
        <taxon>Pelagophyceae</taxon>
        <taxon>Pelagomonadales</taxon>
        <taxon>Pelagomonadaceae</taxon>
        <taxon>Chrysophaeum</taxon>
    </lineage>
</organism>
<evidence type="ECO:0000256" key="2">
    <source>
        <dbReference type="ARBA" id="ARBA00022730"/>
    </source>
</evidence>
<dbReference type="PANTHER" id="PTHR21349">
    <property type="entry name" value="50S RIBOSOMAL PROTEIN L21"/>
    <property type="match status" value="1"/>
</dbReference>
<evidence type="ECO:0000256" key="1">
    <source>
        <dbReference type="ARBA" id="ARBA00008563"/>
    </source>
</evidence>
<evidence type="ECO:0000256" key="4">
    <source>
        <dbReference type="ARBA" id="ARBA00022980"/>
    </source>
</evidence>
<dbReference type="GO" id="GO:0019843">
    <property type="term" value="F:rRNA binding"/>
    <property type="evidence" value="ECO:0007669"/>
    <property type="project" value="UniProtKB-KW"/>
</dbReference>
<dbReference type="PROSITE" id="PS01169">
    <property type="entry name" value="RIBOSOMAL_L21"/>
    <property type="match status" value="1"/>
</dbReference>
<dbReference type="InterPro" id="IPR036164">
    <property type="entry name" value="bL21-like_sf"/>
</dbReference>
<dbReference type="SUPFAM" id="SSF141091">
    <property type="entry name" value="L21p-like"/>
    <property type="match status" value="1"/>
</dbReference>
<name>A0AAD7XJ07_9STRA</name>
<dbReference type="GO" id="GO:0003735">
    <property type="term" value="F:structural constituent of ribosome"/>
    <property type="evidence" value="ECO:0007669"/>
    <property type="project" value="InterPro"/>
</dbReference>
<evidence type="ECO:0000256" key="3">
    <source>
        <dbReference type="ARBA" id="ARBA00022884"/>
    </source>
</evidence>
<reference evidence="8" key="1">
    <citation type="submission" date="2023-01" db="EMBL/GenBank/DDBJ databases">
        <title>Metagenome sequencing of chrysophaentin producing Chrysophaeum taylorii.</title>
        <authorList>
            <person name="Davison J."/>
            <person name="Bewley C."/>
        </authorList>
    </citation>
    <scope>NUCLEOTIDE SEQUENCE</scope>
    <source>
        <strain evidence="8">NIES-1699</strain>
    </source>
</reference>
<evidence type="ECO:0000256" key="6">
    <source>
        <dbReference type="ARBA" id="ARBA00044129"/>
    </source>
</evidence>
<evidence type="ECO:0000256" key="7">
    <source>
        <dbReference type="SAM" id="MobiDB-lite"/>
    </source>
</evidence>
<dbReference type="GO" id="GO:0005762">
    <property type="term" value="C:mitochondrial large ribosomal subunit"/>
    <property type="evidence" value="ECO:0007669"/>
    <property type="project" value="TreeGrafter"/>
</dbReference>
<dbReference type="GO" id="GO:0006412">
    <property type="term" value="P:translation"/>
    <property type="evidence" value="ECO:0007669"/>
    <property type="project" value="InterPro"/>
</dbReference>
<dbReference type="InterPro" id="IPR001787">
    <property type="entry name" value="Ribosomal_bL21"/>
</dbReference>
<dbReference type="InterPro" id="IPR018258">
    <property type="entry name" value="Ribosomal_bL21_CS"/>
</dbReference>
<proteinExistence type="inferred from homology"/>
<keyword evidence="3" id="KW-0694">RNA-binding</keyword>
<dbReference type="InterPro" id="IPR028909">
    <property type="entry name" value="bL21-like"/>
</dbReference>
<dbReference type="PANTHER" id="PTHR21349:SF0">
    <property type="entry name" value="LARGE RIBOSOMAL SUBUNIT PROTEIN BL21M"/>
    <property type="match status" value="1"/>
</dbReference>
<dbReference type="Pfam" id="PF00829">
    <property type="entry name" value="Ribosomal_L21p"/>
    <property type="match status" value="1"/>
</dbReference>
<accession>A0AAD7XJ07</accession>
<evidence type="ECO:0000313" key="8">
    <source>
        <dbReference type="EMBL" id="KAJ8603712.1"/>
    </source>
</evidence>